<dbReference type="CDD" id="cd01425">
    <property type="entry name" value="RPS2"/>
    <property type="match status" value="1"/>
</dbReference>
<keyword evidence="2 5" id="KW-0689">Ribosomal protein</keyword>
<dbReference type="EMBL" id="FQUZ01000001">
    <property type="protein sequence ID" value="SHE29911.1"/>
    <property type="molecule type" value="Genomic_DNA"/>
</dbReference>
<dbReference type="SUPFAM" id="SSF52313">
    <property type="entry name" value="Ribosomal protein S2"/>
    <property type="match status" value="1"/>
</dbReference>
<evidence type="ECO:0000256" key="3">
    <source>
        <dbReference type="ARBA" id="ARBA00023274"/>
    </source>
</evidence>
<sequence length="254" mass="27980">MSVSMREMLEAGVHFGHQTRFWNPKMAPYIFGHRNKIHIINLEATLPKFQEAEKFARQIAANGGTVLFVGTKRQSRDIVSQEARRAGVPYVDQRWLGGMLTNFKTVKTSIKRLKDLKAQQEAGLEGLSKKEQLTFSREIDKLERDIGGIQDLTALPDAIFVIDVGFHKIAISEAHKLNIPLIGVVDTNHNPEGIDYVIPGNDDSAKAVALYARGIADAVIEGRNNALTDLAKAASATGETGEDEFVEVQDEAAQ</sequence>
<name>A0A1M4SCI6_9BURK</name>
<evidence type="ECO:0000256" key="5">
    <source>
        <dbReference type="HAMAP-Rule" id="MF_00291"/>
    </source>
</evidence>
<keyword evidence="7" id="KW-1185">Reference proteome</keyword>
<dbReference type="FunFam" id="1.10.287.610:FF:000001">
    <property type="entry name" value="30S ribosomal protein S2"/>
    <property type="match status" value="1"/>
</dbReference>
<dbReference type="PANTHER" id="PTHR12534:SF0">
    <property type="entry name" value="SMALL RIBOSOMAL SUBUNIT PROTEIN US2M"/>
    <property type="match status" value="1"/>
</dbReference>
<dbReference type="HAMAP" id="MF_00291_B">
    <property type="entry name" value="Ribosomal_uS2_B"/>
    <property type="match status" value="1"/>
</dbReference>
<dbReference type="PANTHER" id="PTHR12534">
    <property type="entry name" value="30S RIBOSOMAL PROTEIN S2 PROKARYOTIC AND ORGANELLAR"/>
    <property type="match status" value="1"/>
</dbReference>
<dbReference type="InterPro" id="IPR005706">
    <property type="entry name" value="Ribosomal_uS2_bac/mit/plastid"/>
</dbReference>
<dbReference type="GO" id="GO:0006412">
    <property type="term" value="P:translation"/>
    <property type="evidence" value="ECO:0007669"/>
    <property type="project" value="UniProtKB-UniRule"/>
</dbReference>
<dbReference type="PRINTS" id="PR00395">
    <property type="entry name" value="RIBOSOMALS2"/>
</dbReference>
<dbReference type="GO" id="GO:0003735">
    <property type="term" value="F:structural constituent of ribosome"/>
    <property type="evidence" value="ECO:0007669"/>
    <property type="project" value="InterPro"/>
</dbReference>
<evidence type="ECO:0000313" key="7">
    <source>
        <dbReference type="Proteomes" id="UP000184327"/>
    </source>
</evidence>
<gene>
    <name evidence="5" type="primary">rpsB</name>
    <name evidence="6" type="ORF">SAMN02745117_00075</name>
</gene>
<keyword evidence="3 5" id="KW-0687">Ribonucleoprotein</keyword>
<dbReference type="Proteomes" id="UP000184327">
    <property type="component" value="Unassembled WGS sequence"/>
</dbReference>
<dbReference type="InterPro" id="IPR023591">
    <property type="entry name" value="Ribosomal_uS2_flav_dom_sf"/>
</dbReference>
<dbReference type="GO" id="GO:0022627">
    <property type="term" value="C:cytosolic small ribosomal subunit"/>
    <property type="evidence" value="ECO:0007669"/>
    <property type="project" value="TreeGrafter"/>
</dbReference>
<dbReference type="InterPro" id="IPR001865">
    <property type="entry name" value="Ribosomal_uS2"/>
</dbReference>
<dbReference type="RefSeq" id="WP_073353288.1">
    <property type="nucleotide sequence ID" value="NZ_FQUZ01000001.1"/>
</dbReference>
<dbReference type="AlphaFoldDB" id="A0A1M4SCI6"/>
<dbReference type="Gene3D" id="1.10.287.610">
    <property type="entry name" value="Helix hairpin bin"/>
    <property type="match status" value="1"/>
</dbReference>
<evidence type="ECO:0000256" key="2">
    <source>
        <dbReference type="ARBA" id="ARBA00022980"/>
    </source>
</evidence>
<dbReference type="STRING" id="1122156.SAMN02745117_00075"/>
<organism evidence="6 7">
    <name type="scientific">Lampropedia hyalina DSM 16112</name>
    <dbReference type="NCBI Taxonomy" id="1122156"/>
    <lineage>
        <taxon>Bacteria</taxon>
        <taxon>Pseudomonadati</taxon>
        <taxon>Pseudomonadota</taxon>
        <taxon>Betaproteobacteria</taxon>
        <taxon>Burkholderiales</taxon>
        <taxon>Comamonadaceae</taxon>
        <taxon>Lampropedia</taxon>
    </lineage>
</organism>
<evidence type="ECO:0000313" key="6">
    <source>
        <dbReference type="EMBL" id="SHE29911.1"/>
    </source>
</evidence>
<comment type="similarity">
    <text evidence="1 5">Belongs to the universal ribosomal protein uS2 family.</text>
</comment>
<dbReference type="NCBIfam" id="TIGR01011">
    <property type="entry name" value="rpsB_bact"/>
    <property type="match status" value="1"/>
</dbReference>
<dbReference type="Pfam" id="PF00318">
    <property type="entry name" value="Ribosomal_S2"/>
    <property type="match status" value="1"/>
</dbReference>
<protein>
    <recommendedName>
        <fullName evidence="4 5">Small ribosomal subunit protein uS2</fullName>
    </recommendedName>
</protein>
<evidence type="ECO:0000256" key="4">
    <source>
        <dbReference type="ARBA" id="ARBA00035256"/>
    </source>
</evidence>
<dbReference type="PROSITE" id="PS00962">
    <property type="entry name" value="RIBOSOMAL_S2_1"/>
    <property type="match status" value="1"/>
</dbReference>
<evidence type="ECO:0000256" key="1">
    <source>
        <dbReference type="ARBA" id="ARBA00006242"/>
    </source>
</evidence>
<dbReference type="InterPro" id="IPR018130">
    <property type="entry name" value="Ribosomal_uS2_CS"/>
</dbReference>
<dbReference type="Gene3D" id="3.40.50.10490">
    <property type="entry name" value="Glucose-6-phosphate isomerase like protein, domain 1"/>
    <property type="match status" value="1"/>
</dbReference>
<reference evidence="6 7" key="1">
    <citation type="submission" date="2016-11" db="EMBL/GenBank/DDBJ databases">
        <authorList>
            <person name="Jaros S."/>
            <person name="Januszkiewicz K."/>
            <person name="Wedrychowicz H."/>
        </authorList>
    </citation>
    <scope>NUCLEOTIDE SEQUENCE [LARGE SCALE GENOMIC DNA]</scope>
    <source>
        <strain evidence="6 7">DSM 16112</strain>
    </source>
</reference>
<accession>A0A1M4SCI6</accession>
<proteinExistence type="inferred from homology"/>
<dbReference type="OrthoDB" id="9808036at2"/>